<dbReference type="OrthoDB" id="10610661at2759"/>
<evidence type="ECO:0000313" key="2">
    <source>
        <dbReference type="EMBL" id="CBY14536.1"/>
    </source>
</evidence>
<feature type="region of interest" description="Disordered" evidence="1">
    <location>
        <begin position="1"/>
        <end position="29"/>
    </location>
</feature>
<keyword evidence="3" id="KW-1185">Reference proteome</keyword>
<proteinExistence type="predicted"/>
<feature type="compositionally biased region" description="Low complexity" evidence="1">
    <location>
        <begin position="330"/>
        <end position="339"/>
    </location>
</feature>
<dbReference type="Proteomes" id="UP000001307">
    <property type="component" value="Unassembled WGS sequence"/>
</dbReference>
<protein>
    <submittedName>
        <fullName evidence="2">Uncharacterized protein</fullName>
    </submittedName>
</protein>
<feature type="compositionally biased region" description="Basic residues" evidence="1">
    <location>
        <begin position="344"/>
        <end position="364"/>
    </location>
</feature>
<sequence length="388" mass="44375">MEDFSDNQKIAKQLQEHSNRLKNEQLTRVSRNELTKDEYDAKKGVSCEEAKKWKNQINDLKEDISFGETEAAKVIVKIKEGRKTLAKAEAINEKPRDDWTAEEVQFFDENLPSELRKELRDLDKEKLEIYNQKSVRNKLIKELKAKIGELDEIQGNAKLQREAQPGGGYRYYELQDGTDALPQPSELSLVDMGRTFRNTITNAAYQRTFHKDNLLQLLSKYAAAMGPEYVEKRTIENIKNKIIKHPDLPRKMVLESCTPIMTHEVRLDFEAALHINKENAQFKKMLINPADGSYDQKNQKQSKRQNHFGDSPYHKKQKGPEKDAKRSAGQQDQNQQPENQKQRGGGRGRGQGRGRGRGRGRGGQRGRGGYSQNTNQFNGGFKDNGGVE</sequence>
<organism evidence="2">
    <name type="scientific">Oikopleura dioica</name>
    <name type="common">Tunicate</name>
    <dbReference type="NCBI Taxonomy" id="34765"/>
    <lineage>
        <taxon>Eukaryota</taxon>
        <taxon>Metazoa</taxon>
        <taxon>Chordata</taxon>
        <taxon>Tunicata</taxon>
        <taxon>Appendicularia</taxon>
        <taxon>Copelata</taxon>
        <taxon>Oikopleuridae</taxon>
        <taxon>Oikopleura</taxon>
    </lineage>
</organism>
<dbReference type="EMBL" id="FN653303">
    <property type="protein sequence ID" value="CBY14536.1"/>
    <property type="molecule type" value="Genomic_DNA"/>
</dbReference>
<evidence type="ECO:0000313" key="3">
    <source>
        <dbReference type="Proteomes" id="UP000001307"/>
    </source>
</evidence>
<dbReference type="InParanoid" id="E4XY08"/>
<evidence type="ECO:0000256" key="1">
    <source>
        <dbReference type="SAM" id="MobiDB-lite"/>
    </source>
</evidence>
<name>E4XY08_OIKDI</name>
<dbReference type="AlphaFoldDB" id="E4XY08"/>
<reference evidence="2" key="1">
    <citation type="journal article" date="2010" name="Science">
        <title>Plasticity of animal genome architecture unmasked by rapid evolution of a pelagic tunicate.</title>
        <authorList>
            <person name="Denoeud F."/>
            <person name="Henriet S."/>
            <person name="Mungpakdee S."/>
            <person name="Aury J.M."/>
            <person name="Da Silva C."/>
            <person name="Brinkmann H."/>
            <person name="Mikhaleva J."/>
            <person name="Olsen L.C."/>
            <person name="Jubin C."/>
            <person name="Canestro C."/>
            <person name="Bouquet J.M."/>
            <person name="Danks G."/>
            <person name="Poulain J."/>
            <person name="Campsteijn C."/>
            <person name="Adamski M."/>
            <person name="Cross I."/>
            <person name="Yadetie F."/>
            <person name="Muffato M."/>
            <person name="Louis A."/>
            <person name="Butcher S."/>
            <person name="Tsagkogeorga G."/>
            <person name="Konrad A."/>
            <person name="Singh S."/>
            <person name="Jensen M.F."/>
            <person name="Cong E.H."/>
            <person name="Eikeseth-Otteraa H."/>
            <person name="Noel B."/>
            <person name="Anthouard V."/>
            <person name="Porcel B.M."/>
            <person name="Kachouri-Lafond R."/>
            <person name="Nishino A."/>
            <person name="Ugolini M."/>
            <person name="Chourrout P."/>
            <person name="Nishida H."/>
            <person name="Aasland R."/>
            <person name="Huzurbazar S."/>
            <person name="Westhof E."/>
            <person name="Delsuc F."/>
            <person name="Lehrach H."/>
            <person name="Reinhardt R."/>
            <person name="Weissenbach J."/>
            <person name="Roy S.W."/>
            <person name="Artiguenave F."/>
            <person name="Postlethwait J.H."/>
            <person name="Manak J.R."/>
            <person name="Thompson E.M."/>
            <person name="Jaillon O."/>
            <person name="Du Pasquier L."/>
            <person name="Boudinot P."/>
            <person name="Liberles D.A."/>
            <person name="Volff J.N."/>
            <person name="Philippe H."/>
            <person name="Lenhard B."/>
            <person name="Roest Crollius H."/>
            <person name="Wincker P."/>
            <person name="Chourrout D."/>
        </authorList>
    </citation>
    <scope>NUCLEOTIDE SEQUENCE [LARGE SCALE GENOMIC DNA]</scope>
</reference>
<feature type="region of interest" description="Disordered" evidence="1">
    <location>
        <begin position="290"/>
        <end position="388"/>
    </location>
</feature>
<gene>
    <name evidence="2" type="ORF">GSOID_T00007566001</name>
</gene>
<feature type="compositionally biased region" description="Basic and acidic residues" evidence="1">
    <location>
        <begin position="14"/>
        <end position="29"/>
    </location>
</feature>
<accession>E4XY08</accession>